<dbReference type="Ensembl" id="ENSMMOT00000015101.1">
    <property type="protein sequence ID" value="ENSMMOP00000014856.1"/>
    <property type="gene ID" value="ENSMMOG00000011359.1"/>
</dbReference>
<evidence type="ECO:0000256" key="20">
    <source>
        <dbReference type="PROSITE-ProRule" id="PRU10141"/>
    </source>
</evidence>
<dbReference type="EC" id="2.7.11.21" evidence="21"/>
<dbReference type="PROSITE" id="PS50011">
    <property type="entry name" value="PROTEIN_KINASE_DOM"/>
    <property type="match status" value="1"/>
</dbReference>
<dbReference type="GO" id="GO:0000776">
    <property type="term" value="C:kinetochore"/>
    <property type="evidence" value="ECO:0007669"/>
    <property type="project" value="TreeGrafter"/>
</dbReference>
<dbReference type="GO" id="GO:0005737">
    <property type="term" value="C:cytoplasm"/>
    <property type="evidence" value="ECO:0007669"/>
    <property type="project" value="TreeGrafter"/>
</dbReference>
<evidence type="ECO:0000256" key="14">
    <source>
        <dbReference type="ARBA" id="ARBA00022840"/>
    </source>
</evidence>
<evidence type="ECO:0000256" key="13">
    <source>
        <dbReference type="ARBA" id="ARBA00022777"/>
    </source>
</evidence>
<proteinExistence type="inferred from homology"/>
<reference evidence="24" key="1">
    <citation type="submission" date="2025-08" db="UniProtKB">
        <authorList>
            <consortium name="Ensembl"/>
        </authorList>
    </citation>
    <scope>IDENTIFICATION</scope>
</reference>
<dbReference type="CDD" id="cd13118">
    <property type="entry name" value="POLO_box_1"/>
    <property type="match status" value="1"/>
</dbReference>
<evidence type="ECO:0000313" key="25">
    <source>
        <dbReference type="Proteomes" id="UP000261620"/>
    </source>
</evidence>
<keyword evidence="9 21" id="KW-0808">Transferase</keyword>
<dbReference type="InterPro" id="IPR036947">
    <property type="entry name" value="POLO_box_dom_sf"/>
</dbReference>
<dbReference type="InterPro" id="IPR000719">
    <property type="entry name" value="Prot_kinase_dom"/>
</dbReference>
<evidence type="ECO:0000256" key="6">
    <source>
        <dbReference type="ARBA" id="ARBA00022527"/>
    </source>
</evidence>
<evidence type="ECO:0000256" key="5">
    <source>
        <dbReference type="ARBA" id="ARBA00022490"/>
    </source>
</evidence>
<evidence type="ECO:0000256" key="3">
    <source>
        <dbReference type="ARBA" id="ARBA00004214"/>
    </source>
</evidence>
<keyword evidence="17" id="KW-0131">Cell cycle</keyword>
<dbReference type="PROSITE" id="PS00108">
    <property type="entry name" value="PROTEIN_KINASE_ST"/>
    <property type="match status" value="1"/>
</dbReference>
<dbReference type="InterPro" id="IPR000959">
    <property type="entry name" value="POLO_box_dom"/>
</dbReference>
<feature type="domain" description="Protein kinase" evidence="22">
    <location>
        <begin position="38"/>
        <end position="290"/>
    </location>
</feature>
<dbReference type="OMA" id="IQIHKSM"/>
<dbReference type="InterPro" id="IPR033701">
    <property type="entry name" value="POLO_box_1"/>
</dbReference>
<dbReference type="STRING" id="94237.ENSMMOP00000014856"/>
<dbReference type="SUPFAM" id="SSF56112">
    <property type="entry name" value="Protein kinase-like (PK-like)"/>
    <property type="match status" value="1"/>
</dbReference>
<dbReference type="PANTHER" id="PTHR24345">
    <property type="entry name" value="SERINE/THREONINE-PROTEIN KINASE PLK"/>
    <property type="match status" value="1"/>
</dbReference>
<dbReference type="Gene3D" id="1.10.510.10">
    <property type="entry name" value="Transferase(Phosphotransferase) domain 1"/>
    <property type="match status" value="1"/>
</dbReference>
<dbReference type="InterPro" id="IPR033695">
    <property type="entry name" value="POLO_box_2"/>
</dbReference>
<dbReference type="GO" id="GO:0000922">
    <property type="term" value="C:spindle pole"/>
    <property type="evidence" value="ECO:0007669"/>
    <property type="project" value="TreeGrafter"/>
</dbReference>
<dbReference type="InterPro" id="IPR011009">
    <property type="entry name" value="Kinase-like_dom_sf"/>
</dbReference>
<evidence type="ECO:0000256" key="11">
    <source>
        <dbReference type="ARBA" id="ARBA00022741"/>
    </source>
</evidence>
<organism evidence="24 25">
    <name type="scientific">Mola mola</name>
    <name type="common">Ocean sunfish</name>
    <name type="synonym">Tetraodon mola</name>
    <dbReference type="NCBI Taxonomy" id="94237"/>
    <lineage>
        <taxon>Eukaryota</taxon>
        <taxon>Metazoa</taxon>
        <taxon>Chordata</taxon>
        <taxon>Craniata</taxon>
        <taxon>Vertebrata</taxon>
        <taxon>Euteleostomi</taxon>
        <taxon>Actinopterygii</taxon>
        <taxon>Neopterygii</taxon>
        <taxon>Teleostei</taxon>
        <taxon>Neoteleostei</taxon>
        <taxon>Acanthomorphata</taxon>
        <taxon>Eupercaria</taxon>
        <taxon>Tetraodontiformes</taxon>
        <taxon>Molidae</taxon>
        <taxon>Mola</taxon>
    </lineage>
</organism>
<evidence type="ECO:0000256" key="10">
    <source>
        <dbReference type="ARBA" id="ARBA00022737"/>
    </source>
</evidence>
<dbReference type="AlphaFoldDB" id="A0A3Q3WCY2"/>
<dbReference type="GO" id="GO:0005813">
    <property type="term" value="C:centrosome"/>
    <property type="evidence" value="ECO:0007669"/>
    <property type="project" value="UniProtKB-SubCell"/>
</dbReference>
<feature type="domain" description="POLO box" evidence="23">
    <location>
        <begin position="388"/>
        <end position="466"/>
    </location>
</feature>
<dbReference type="GO" id="GO:0007052">
    <property type="term" value="P:mitotic spindle organization"/>
    <property type="evidence" value="ECO:0007669"/>
    <property type="project" value="TreeGrafter"/>
</dbReference>
<dbReference type="PANTHER" id="PTHR24345:SF93">
    <property type="entry name" value="SERINE_THREONINE-PROTEIN KINASE PLK1"/>
    <property type="match status" value="1"/>
</dbReference>
<dbReference type="Proteomes" id="UP000261620">
    <property type="component" value="Unplaced"/>
</dbReference>
<dbReference type="FunFam" id="3.30.1120.30:FF:000003">
    <property type="entry name" value="Serine/threonine-protein kinase PLK"/>
    <property type="match status" value="1"/>
</dbReference>
<evidence type="ECO:0000256" key="21">
    <source>
        <dbReference type="RuleBase" id="RU361162"/>
    </source>
</evidence>
<comment type="catalytic activity">
    <reaction evidence="18 21">
        <text>L-threonyl-[protein] + ATP = O-phospho-L-threonyl-[protein] + ADP + H(+)</text>
        <dbReference type="Rhea" id="RHEA:46608"/>
        <dbReference type="Rhea" id="RHEA-COMP:11060"/>
        <dbReference type="Rhea" id="RHEA-COMP:11605"/>
        <dbReference type="ChEBI" id="CHEBI:15378"/>
        <dbReference type="ChEBI" id="CHEBI:30013"/>
        <dbReference type="ChEBI" id="CHEBI:30616"/>
        <dbReference type="ChEBI" id="CHEBI:61977"/>
        <dbReference type="ChEBI" id="CHEBI:456216"/>
        <dbReference type="EC" id="2.7.11.21"/>
    </reaction>
</comment>
<evidence type="ECO:0000256" key="1">
    <source>
        <dbReference type="ARBA" id="ARBA00004123"/>
    </source>
</evidence>
<dbReference type="SMART" id="SM00220">
    <property type="entry name" value="S_TKc"/>
    <property type="match status" value="1"/>
</dbReference>
<sequence length="571" mass="65262">MSAAIAKPTNPSAHVDPKSAPLKEIPDILVDSRTKKRYARGRFLGKGGFAKCYEITDLDTKQVFAGKIVPKSLILKQHQREKMTSEIAIHKSLDHVNIVGIHGFFEDNDFVFVVLEICRRRSLLELHKRRKALTEPEARYYMTQLLKGVQYLHNNRVIHRDLKLGNIFLNDDMEVKIGDFGLATKIEFDGERKKTLCGTPNYIAPEVLFKKGHSYEVDVWSLGCILYTLLVGKPPFETSCLKETYNRIKKNNYTIPWHINPNAASLIKRMLHADPTQRPTIAELQADEFIASGYVPLRLPTTCLTVPPRFSMGPTTAMELSQRRPLTAINNKGNGPYCRSAKKDVEPVEIHLKDMLQQLNGLIAAKPSEKAVICQEEAEDPACIPIFWISKWVDYSDKYGLGYQLCDNSVGVLFNDYTRLIMYADGDSLQYIDKTATESYLNVRSYPPTLNKKITLLKYFRSYMSEHLLKAGANIARREGDELARMPYLSLWFRTKSAIVLHLSNGTVQINFFQDHTKLILCPLMSAVTYIDEKRDFRTYKLSLLEEFGCSTELASRLRYARLMVEKLLDR</sequence>
<keyword evidence="8" id="KW-0132">Cell division</keyword>
<comment type="subcellular location">
    <subcellularLocation>
        <location evidence="4">Cytoplasm</location>
        <location evidence="4">Cytoskeleton</location>
        <location evidence="4">Microtubule organizing center</location>
        <location evidence="4">Centrosome</location>
    </subcellularLocation>
    <subcellularLocation>
        <location evidence="2">Cytoplasm</location>
        <location evidence="2">Cytoskeleton</location>
        <location evidence="2">Spindle</location>
    </subcellularLocation>
    <subcellularLocation>
        <location evidence="3">Midbody</location>
    </subcellularLocation>
    <subcellularLocation>
        <location evidence="1">Nucleus</location>
    </subcellularLocation>
</comment>
<name>A0A3Q3WCY2_MOLML</name>
<keyword evidence="25" id="KW-1185">Reference proteome</keyword>
<dbReference type="GO" id="GO:0005524">
    <property type="term" value="F:ATP binding"/>
    <property type="evidence" value="ECO:0007669"/>
    <property type="project" value="UniProtKB-UniRule"/>
</dbReference>
<evidence type="ECO:0000256" key="12">
    <source>
        <dbReference type="ARBA" id="ARBA00022776"/>
    </source>
</evidence>
<dbReference type="Pfam" id="PF00659">
    <property type="entry name" value="POLO_box"/>
    <property type="match status" value="2"/>
</dbReference>
<dbReference type="InterPro" id="IPR008271">
    <property type="entry name" value="Ser/Thr_kinase_AS"/>
</dbReference>
<keyword evidence="15" id="KW-0206">Cytoskeleton</keyword>
<evidence type="ECO:0000256" key="16">
    <source>
        <dbReference type="ARBA" id="ARBA00023242"/>
    </source>
</evidence>
<feature type="binding site" evidence="20">
    <location>
        <position position="76"/>
    </location>
    <ligand>
        <name>ATP</name>
        <dbReference type="ChEBI" id="CHEBI:30616"/>
    </ligand>
</feature>
<dbReference type="Gene3D" id="3.30.200.20">
    <property type="entry name" value="Phosphorylase Kinase, domain 1"/>
    <property type="match status" value="1"/>
</dbReference>
<feature type="domain" description="POLO box" evidence="23">
    <location>
        <begin position="488"/>
        <end position="570"/>
    </location>
</feature>
<keyword evidence="7" id="KW-0597">Phosphoprotein</keyword>
<dbReference type="Pfam" id="PF00069">
    <property type="entry name" value="Pkinase"/>
    <property type="match status" value="1"/>
</dbReference>
<dbReference type="GO" id="GO:0005634">
    <property type="term" value="C:nucleus"/>
    <property type="evidence" value="ECO:0007669"/>
    <property type="project" value="UniProtKB-SubCell"/>
</dbReference>
<evidence type="ECO:0000256" key="17">
    <source>
        <dbReference type="ARBA" id="ARBA00023306"/>
    </source>
</evidence>
<dbReference type="CDD" id="cd13117">
    <property type="entry name" value="POLO_box_2"/>
    <property type="match status" value="1"/>
</dbReference>
<dbReference type="PROSITE" id="PS50078">
    <property type="entry name" value="POLO_BOX"/>
    <property type="match status" value="2"/>
</dbReference>
<evidence type="ECO:0000259" key="22">
    <source>
        <dbReference type="PROSITE" id="PS50011"/>
    </source>
</evidence>
<dbReference type="GO" id="GO:0004674">
    <property type="term" value="F:protein serine/threonine kinase activity"/>
    <property type="evidence" value="ECO:0007669"/>
    <property type="project" value="UniProtKB-KW"/>
</dbReference>
<evidence type="ECO:0000256" key="4">
    <source>
        <dbReference type="ARBA" id="ARBA00004300"/>
    </source>
</evidence>
<keyword evidence="12" id="KW-0498">Mitosis</keyword>
<evidence type="ECO:0000256" key="18">
    <source>
        <dbReference type="ARBA" id="ARBA00047802"/>
    </source>
</evidence>
<keyword evidence="14 20" id="KW-0067">ATP-binding</keyword>
<evidence type="ECO:0000256" key="7">
    <source>
        <dbReference type="ARBA" id="ARBA00022553"/>
    </source>
</evidence>
<keyword evidence="5" id="KW-0963">Cytoplasm</keyword>
<evidence type="ECO:0000256" key="15">
    <source>
        <dbReference type="ARBA" id="ARBA00023212"/>
    </source>
</evidence>
<dbReference type="GO" id="GO:0106310">
    <property type="term" value="F:protein serine kinase activity"/>
    <property type="evidence" value="ECO:0007669"/>
    <property type="project" value="RHEA"/>
</dbReference>
<dbReference type="GO" id="GO:0051301">
    <property type="term" value="P:cell division"/>
    <property type="evidence" value="ECO:0007669"/>
    <property type="project" value="UniProtKB-KW"/>
</dbReference>
<evidence type="ECO:0000256" key="2">
    <source>
        <dbReference type="ARBA" id="ARBA00004186"/>
    </source>
</evidence>
<keyword evidence="11 20" id="KW-0547">Nucleotide-binding</keyword>
<evidence type="ECO:0000256" key="9">
    <source>
        <dbReference type="ARBA" id="ARBA00022679"/>
    </source>
</evidence>
<comment type="similarity">
    <text evidence="21">Belongs to the protein kinase superfamily. Ser/Thr protein kinase family. CDC5/Polo subfamily.</text>
</comment>
<evidence type="ECO:0000256" key="8">
    <source>
        <dbReference type="ARBA" id="ARBA00022618"/>
    </source>
</evidence>
<evidence type="ECO:0000259" key="23">
    <source>
        <dbReference type="PROSITE" id="PS50078"/>
    </source>
</evidence>
<keyword evidence="13 21" id="KW-0418">Kinase</keyword>
<accession>A0A3Q3WCY2</accession>
<dbReference type="SUPFAM" id="SSF82615">
    <property type="entry name" value="Polo-box domain"/>
    <property type="match status" value="2"/>
</dbReference>
<dbReference type="FunFam" id="1.10.510.10:FF:000727">
    <property type="entry name" value="Serine/threonine-protein kinase PLK"/>
    <property type="match status" value="1"/>
</dbReference>
<dbReference type="FunFam" id="3.30.200.20:FF:000284">
    <property type="entry name" value="Serine/threonine-protein kinase PLK"/>
    <property type="match status" value="1"/>
</dbReference>
<dbReference type="Gene3D" id="3.30.1120.30">
    <property type="entry name" value="POLO box domain"/>
    <property type="match status" value="2"/>
</dbReference>
<keyword evidence="16" id="KW-0539">Nucleus</keyword>
<dbReference type="InterPro" id="IPR017441">
    <property type="entry name" value="Protein_kinase_ATP_BS"/>
</dbReference>
<comment type="catalytic activity">
    <reaction evidence="19">
        <text>L-seryl-[protein] + ATP = O-phospho-L-seryl-[protein] + ADP + H(+)</text>
        <dbReference type="Rhea" id="RHEA:17989"/>
        <dbReference type="Rhea" id="RHEA-COMP:9863"/>
        <dbReference type="Rhea" id="RHEA-COMP:11604"/>
        <dbReference type="ChEBI" id="CHEBI:15378"/>
        <dbReference type="ChEBI" id="CHEBI:29999"/>
        <dbReference type="ChEBI" id="CHEBI:30616"/>
        <dbReference type="ChEBI" id="CHEBI:83421"/>
        <dbReference type="ChEBI" id="CHEBI:456216"/>
        <dbReference type="EC" id="2.7.11.21"/>
    </reaction>
</comment>
<evidence type="ECO:0000256" key="19">
    <source>
        <dbReference type="ARBA" id="ARBA00048347"/>
    </source>
</evidence>
<keyword evidence="6 21" id="KW-0723">Serine/threonine-protein kinase</keyword>
<dbReference type="GO" id="GO:0030496">
    <property type="term" value="C:midbody"/>
    <property type="evidence" value="ECO:0007669"/>
    <property type="project" value="UniProtKB-SubCell"/>
</dbReference>
<evidence type="ECO:0000313" key="24">
    <source>
        <dbReference type="Ensembl" id="ENSMMOP00000014856.1"/>
    </source>
</evidence>
<dbReference type="PROSITE" id="PS00107">
    <property type="entry name" value="PROTEIN_KINASE_ATP"/>
    <property type="match status" value="1"/>
</dbReference>
<keyword evidence="10" id="KW-0677">Repeat</keyword>
<protein>
    <recommendedName>
        <fullName evidence="21">Serine/threonine-protein kinase PLK</fullName>
        <ecNumber evidence="21">2.7.11.21</ecNumber>
    </recommendedName>
    <alternativeName>
        <fullName evidence="21">Polo-like kinase</fullName>
    </alternativeName>
</protein>
<reference evidence="24" key="2">
    <citation type="submission" date="2025-09" db="UniProtKB">
        <authorList>
            <consortium name="Ensembl"/>
        </authorList>
    </citation>
    <scope>IDENTIFICATION</scope>
</reference>